<keyword evidence="8" id="KW-1185">Reference proteome</keyword>
<feature type="signal peptide" evidence="5">
    <location>
        <begin position="1"/>
        <end position="21"/>
    </location>
</feature>
<gene>
    <name evidence="7" type="ORF">PLOB_00000803</name>
</gene>
<evidence type="ECO:0000256" key="4">
    <source>
        <dbReference type="SAM" id="MobiDB-lite"/>
    </source>
</evidence>
<dbReference type="InterPro" id="IPR011992">
    <property type="entry name" value="EF-hand-dom_pair"/>
</dbReference>
<keyword evidence="1" id="KW-0479">Metal-binding</keyword>
<protein>
    <recommendedName>
        <fullName evidence="6">EF-hand domain-containing protein</fullName>
    </recommendedName>
</protein>
<feature type="domain" description="EF-hand" evidence="6">
    <location>
        <begin position="79"/>
        <end position="114"/>
    </location>
</feature>
<dbReference type="PROSITE" id="PS50222">
    <property type="entry name" value="EF_HAND_2"/>
    <property type="match status" value="6"/>
</dbReference>
<accession>A0ABN8N4I7</accession>
<proteinExistence type="predicted"/>
<dbReference type="Gene3D" id="1.10.238.10">
    <property type="entry name" value="EF-hand"/>
    <property type="match status" value="6"/>
</dbReference>
<keyword evidence="5" id="KW-0732">Signal</keyword>
<dbReference type="PANTHER" id="PTHR10827">
    <property type="entry name" value="RETICULOCALBIN"/>
    <property type="match status" value="1"/>
</dbReference>
<reference evidence="7 8" key="1">
    <citation type="submission" date="2022-05" db="EMBL/GenBank/DDBJ databases">
        <authorList>
            <consortium name="Genoscope - CEA"/>
            <person name="William W."/>
        </authorList>
    </citation>
    <scope>NUCLEOTIDE SEQUENCE [LARGE SCALE GENOMIC DNA]</scope>
</reference>
<dbReference type="EMBL" id="CALNXK010000010">
    <property type="protein sequence ID" value="CAH3042992.1"/>
    <property type="molecule type" value="Genomic_DNA"/>
</dbReference>
<evidence type="ECO:0000259" key="6">
    <source>
        <dbReference type="PROSITE" id="PS50222"/>
    </source>
</evidence>
<sequence length="465" mass="53397">MVMFLVFLVTFYLAPWRGISAHFQGHEQSSNHRSHFTQTDKDREESRLRSVIPLIDINGDGQVSVEELAARTDKSMKAFYKDEANTRLKSLDTNNDGKVSWDEYTESAEKKGAFTAEQRKRDRRRFGQADVDKDGGLSRDELISMFHPEENPHMFTVIVGEFLEFVDGDKDGFLSFDEYKAKTVNGANKNLRTAERSFKKLDQDQDGKLNKEEMKVWLSAVSTSSQARNQAQHLVNIADDNKGCNGLIGNHRLLNHLVFRLIPLTDTDSDNKTSVEELAAFTQKTLKKVHDEEAKFRLEILDKNKDNKVSWEEYLQSKENIGASTEEQKKRRFNHADEDKDGQLSQDEIISMFHPEERSHMYDVVIDEYMETGDSNKDGLMTLEEYKAKVKKAGKSDVEAAKKFFKMLDKDEDGKISRDEIKEWLTSLNTASQAKKQSQQLMDMIDDDKVGTINKSRSVLLDTCW</sequence>
<feature type="domain" description="EF-hand" evidence="6">
    <location>
        <begin position="43"/>
        <end position="78"/>
    </location>
</feature>
<evidence type="ECO:0000256" key="3">
    <source>
        <dbReference type="ARBA" id="ARBA00022837"/>
    </source>
</evidence>
<evidence type="ECO:0000256" key="2">
    <source>
        <dbReference type="ARBA" id="ARBA00022737"/>
    </source>
</evidence>
<comment type="caution">
    <text evidence="7">The sequence shown here is derived from an EMBL/GenBank/DDBJ whole genome shotgun (WGS) entry which is preliminary data.</text>
</comment>
<feature type="chain" id="PRO_5047042000" description="EF-hand domain-containing protein" evidence="5">
    <location>
        <begin position="22"/>
        <end position="465"/>
    </location>
</feature>
<feature type="domain" description="EF-hand" evidence="6">
    <location>
        <begin position="189"/>
        <end position="224"/>
    </location>
</feature>
<evidence type="ECO:0000313" key="8">
    <source>
        <dbReference type="Proteomes" id="UP001159405"/>
    </source>
</evidence>
<feature type="region of interest" description="Disordered" evidence="4">
    <location>
        <begin position="322"/>
        <end position="345"/>
    </location>
</feature>
<evidence type="ECO:0000256" key="5">
    <source>
        <dbReference type="SAM" id="SignalP"/>
    </source>
</evidence>
<keyword evidence="3" id="KW-0106">Calcium</keyword>
<dbReference type="InterPro" id="IPR002048">
    <property type="entry name" value="EF_hand_dom"/>
</dbReference>
<feature type="compositionally biased region" description="Basic and acidic residues" evidence="4">
    <location>
        <begin position="326"/>
        <end position="342"/>
    </location>
</feature>
<dbReference type="InterPro" id="IPR018247">
    <property type="entry name" value="EF_Hand_1_Ca_BS"/>
</dbReference>
<evidence type="ECO:0000256" key="1">
    <source>
        <dbReference type="ARBA" id="ARBA00022723"/>
    </source>
</evidence>
<dbReference type="SUPFAM" id="SSF47473">
    <property type="entry name" value="EF-hand"/>
    <property type="match status" value="3"/>
</dbReference>
<feature type="domain" description="EF-hand" evidence="6">
    <location>
        <begin position="324"/>
        <end position="359"/>
    </location>
</feature>
<keyword evidence="2" id="KW-0677">Repeat</keyword>
<evidence type="ECO:0000313" key="7">
    <source>
        <dbReference type="EMBL" id="CAH3042992.1"/>
    </source>
</evidence>
<dbReference type="SMART" id="SM00054">
    <property type="entry name" value="EFh"/>
    <property type="match status" value="10"/>
</dbReference>
<dbReference type="Proteomes" id="UP001159405">
    <property type="component" value="Unassembled WGS sequence"/>
</dbReference>
<dbReference type="PANTHER" id="PTHR10827:SF98">
    <property type="entry name" value="45 KDA CALCIUM-BINDING PROTEIN"/>
    <property type="match status" value="1"/>
</dbReference>
<dbReference type="Pfam" id="PF13499">
    <property type="entry name" value="EF-hand_7"/>
    <property type="match status" value="3"/>
</dbReference>
<dbReference type="PROSITE" id="PS00018">
    <property type="entry name" value="EF_HAND_1"/>
    <property type="match status" value="5"/>
</dbReference>
<name>A0ABN8N4I7_9CNID</name>
<feature type="region of interest" description="Disordered" evidence="4">
    <location>
        <begin position="112"/>
        <end position="132"/>
    </location>
</feature>
<dbReference type="Pfam" id="PF13202">
    <property type="entry name" value="EF-hand_5"/>
    <property type="match status" value="4"/>
</dbReference>
<feature type="domain" description="EF-hand" evidence="6">
    <location>
        <begin position="117"/>
        <end position="152"/>
    </location>
</feature>
<organism evidence="7 8">
    <name type="scientific">Porites lobata</name>
    <dbReference type="NCBI Taxonomy" id="104759"/>
    <lineage>
        <taxon>Eukaryota</taxon>
        <taxon>Metazoa</taxon>
        <taxon>Cnidaria</taxon>
        <taxon>Anthozoa</taxon>
        <taxon>Hexacorallia</taxon>
        <taxon>Scleractinia</taxon>
        <taxon>Fungiina</taxon>
        <taxon>Poritidae</taxon>
        <taxon>Porites</taxon>
    </lineage>
</organism>
<feature type="domain" description="EF-hand" evidence="6">
    <location>
        <begin position="396"/>
        <end position="431"/>
    </location>
</feature>